<accession>A0ABT9E461</accession>
<dbReference type="InterPro" id="IPR001466">
    <property type="entry name" value="Beta-lactam-related"/>
</dbReference>
<protein>
    <submittedName>
        <fullName evidence="2">Serine hydrolase</fullName>
        <ecNumber evidence="2">3.-.-.-</ecNumber>
    </submittedName>
</protein>
<dbReference type="Gene3D" id="3.40.710.10">
    <property type="entry name" value="DD-peptidase/beta-lactamase superfamily"/>
    <property type="match status" value="1"/>
</dbReference>
<organism evidence="2 3">
    <name type="scientific">Paracraurococcus lichenis</name>
    <dbReference type="NCBI Taxonomy" id="3064888"/>
    <lineage>
        <taxon>Bacteria</taxon>
        <taxon>Pseudomonadati</taxon>
        <taxon>Pseudomonadota</taxon>
        <taxon>Alphaproteobacteria</taxon>
        <taxon>Acetobacterales</taxon>
        <taxon>Roseomonadaceae</taxon>
        <taxon>Paracraurococcus</taxon>
    </lineage>
</organism>
<keyword evidence="3" id="KW-1185">Reference proteome</keyword>
<dbReference type="InterPro" id="IPR050789">
    <property type="entry name" value="Diverse_Enzym_Activities"/>
</dbReference>
<evidence type="ECO:0000313" key="2">
    <source>
        <dbReference type="EMBL" id="MDO9710870.1"/>
    </source>
</evidence>
<reference evidence="2 3" key="1">
    <citation type="submission" date="2023-08" db="EMBL/GenBank/DDBJ databases">
        <title>The draft genome sequence of Paracraurococcus sp. LOR1-02.</title>
        <authorList>
            <person name="Kingkaew E."/>
            <person name="Tanasupawat S."/>
        </authorList>
    </citation>
    <scope>NUCLEOTIDE SEQUENCE [LARGE SCALE GENOMIC DNA]</scope>
    <source>
        <strain evidence="2 3">LOR1-02</strain>
    </source>
</reference>
<feature type="domain" description="Beta-lactamase-related" evidence="1">
    <location>
        <begin position="33"/>
        <end position="333"/>
    </location>
</feature>
<dbReference type="EC" id="3.-.-.-" evidence="2"/>
<dbReference type="Proteomes" id="UP001243009">
    <property type="component" value="Unassembled WGS sequence"/>
</dbReference>
<dbReference type="EMBL" id="JAUTWS010000022">
    <property type="protein sequence ID" value="MDO9710870.1"/>
    <property type="molecule type" value="Genomic_DNA"/>
</dbReference>
<gene>
    <name evidence="2" type="ORF">Q7A36_21140</name>
</gene>
<dbReference type="GO" id="GO:0016787">
    <property type="term" value="F:hydrolase activity"/>
    <property type="evidence" value="ECO:0007669"/>
    <property type="project" value="UniProtKB-KW"/>
</dbReference>
<evidence type="ECO:0000259" key="1">
    <source>
        <dbReference type="Pfam" id="PF00144"/>
    </source>
</evidence>
<dbReference type="Pfam" id="PF00144">
    <property type="entry name" value="Beta-lactamase"/>
    <property type="match status" value="1"/>
</dbReference>
<name>A0ABT9E461_9PROT</name>
<dbReference type="RefSeq" id="WP_305105730.1">
    <property type="nucleotide sequence ID" value="NZ_JAUTWS010000022.1"/>
</dbReference>
<comment type="caution">
    <text evidence="2">The sequence shown here is derived from an EMBL/GenBank/DDBJ whole genome shotgun (WGS) entry which is preliminary data.</text>
</comment>
<evidence type="ECO:0000313" key="3">
    <source>
        <dbReference type="Proteomes" id="UP001243009"/>
    </source>
</evidence>
<keyword evidence="2" id="KW-0378">Hydrolase</keyword>
<dbReference type="InterPro" id="IPR012338">
    <property type="entry name" value="Beta-lactam/transpept-like"/>
</dbReference>
<dbReference type="PANTHER" id="PTHR43283">
    <property type="entry name" value="BETA-LACTAMASE-RELATED"/>
    <property type="match status" value="1"/>
</dbReference>
<dbReference type="SUPFAM" id="SSF56601">
    <property type="entry name" value="beta-lactamase/transpeptidase-like"/>
    <property type="match status" value="1"/>
</dbReference>
<proteinExistence type="predicted"/>
<dbReference type="PANTHER" id="PTHR43283:SF7">
    <property type="entry name" value="BETA-LACTAMASE-RELATED DOMAIN-CONTAINING PROTEIN"/>
    <property type="match status" value="1"/>
</dbReference>
<sequence length="359" mass="38422">MAGPDLDRRATLVAAGALATPAVRAAEEGIAGRFEALRAAGRLPGLHGVVAFHRGAPVFERYLSGADEARGRSLGEVAFGPETPHDLRSVTKSVLGLLYGIALAEGLVPPPEAPLLAQFPDCADLAADPLRARWTVRHALSMTLGTAWDESAPYTSTANSEIAMDAAPDPWRFVLDRPLVAEPGTRWIYCGGATALLGQLIVRGAGRPLPDYARARLFDPLGLGPTDWALMREGVHSAASGLRMTPRDLARIGLMVLAGGAWEGRQVVPAAWLAESFAPAIVMEDGRRYGYHWYMGRLPREGDGFDRWSGAIGNGGQRLFLLPDRALVVAVTAGNYNHPEQWRPPLAVLREAILPALPA</sequence>